<organism evidence="1 2">
    <name type="scientific">Hyalomma asiaticum</name>
    <name type="common">Tick</name>
    <dbReference type="NCBI Taxonomy" id="266040"/>
    <lineage>
        <taxon>Eukaryota</taxon>
        <taxon>Metazoa</taxon>
        <taxon>Ecdysozoa</taxon>
        <taxon>Arthropoda</taxon>
        <taxon>Chelicerata</taxon>
        <taxon>Arachnida</taxon>
        <taxon>Acari</taxon>
        <taxon>Parasitiformes</taxon>
        <taxon>Ixodida</taxon>
        <taxon>Ixodoidea</taxon>
        <taxon>Ixodidae</taxon>
        <taxon>Hyalomminae</taxon>
        <taxon>Hyalomma</taxon>
    </lineage>
</organism>
<evidence type="ECO:0000313" key="1">
    <source>
        <dbReference type="EMBL" id="KAH6929225.1"/>
    </source>
</evidence>
<protein>
    <submittedName>
        <fullName evidence="1">Uncharacterized protein</fullName>
    </submittedName>
</protein>
<keyword evidence="2" id="KW-1185">Reference proteome</keyword>
<name>A0ACB7S409_HYAAI</name>
<gene>
    <name evidence="1" type="ORF">HPB50_025019</name>
</gene>
<comment type="caution">
    <text evidence="1">The sequence shown here is derived from an EMBL/GenBank/DDBJ whole genome shotgun (WGS) entry which is preliminary data.</text>
</comment>
<proteinExistence type="predicted"/>
<evidence type="ECO:0000313" key="2">
    <source>
        <dbReference type="Proteomes" id="UP000821845"/>
    </source>
</evidence>
<accession>A0ACB7S409</accession>
<dbReference type="Proteomes" id="UP000821845">
    <property type="component" value="Chromosome 6"/>
</dbReference>
<dbReference type="EMBL" id="CM023486">
    <property type="protein sequence ID" value="KAH6929225.1"/>
    <property type="molecule type" value="Genomic_DNA"/>
</dbReference>
<sequence>MAPTMRFFRSFLGNGVRGKYEEHLTEEQIRKHLRLADKMTEFLGRVPLRQLRDMVNRVHVCAAGKDLFSAFWDLGQSSLCNPNGRNLNFCQLCAKSPSELQNTKLPGSFPRA</sequence>
<reference evidence="1" key="1">
    <citation type="submission" date="2020-05" db="EMBL/GenBank/DDBJ databases">
        <title>Large-scale comparative analyses of tick genomes elucidate their genetic diversity and vector capacities.</title>
        <authorList>
            <person name="Jia N."/>
            <person name="Wang J."/>
            <person name="Shi W."/>
            <person name="Du L."/>
            <person name="Sun Y."/>
            <person name="Zhan W."/>
            <person name="Jiang J."/>
            <person name="Wang Q."/>
            <person name="Zhang B."/>
            <person name="Ji P."/>
            <person name="Sakyi L.B."/>
            <person name="Cui X."/>
            <person name="Yuan T."/>
            <person name="Jiang B."/>
            <person name="Yang W."/>
            <person name="Lam T.T.-Y."/>
            <person name="Chang Q."/>
            <person name="Ding S."/>
            <person name="Wang X."/>
            <person name="Zhu J."/>
            <person name="Ruan X."/>
            <person name="Zhao L."/>
            <person name="Wei J."/>
            <person name="Que T."/>
            <person name="Du C."/>
            <person name="Cheng J."/>
            <person name="Dai P."/>
            <person name="Han X."/>
            <person name="Huang E."/>
            <person name="Gao Y."/>
            <person name="Liu J."/>
            <person name="Shao H."/>
            <person name="Ye R."/>
            <person name="Li L."/>
            <person name="Wei W."/>
            <person name="Wang X."/>
            <person name="Wang C."/>
            <person name="Yang T."/>
            <person name="Huo Q."/>
            <person name="Li W."/>
            <person name="Guo W."/>
            <person name="Chen H."/>
            <person name="Zhou L."/>
            <person name="Ni X."/>
            <person name="Tian J."/>
            <person name="Zhou Y."/>
            <person name="Sheng Y."/>
            <person name="Liu T."/>
            <person name="Pan Y."/>
            <person name="Xia L."/>
            <person name="Li J."/>
            <person name="Zhao F."/>
            <person name="Cao W."/>
        </authorList>
    </citation>
    <scope>NUCLEOTIDE SEQUENCE</scope>
    <source>
        <strain evidence="1">Hyas-2018</strain>
    </source>
</reference>